<evidence type="ECO:0000256" key="1">
    <source>
        <dbReference type="ARBA" id="ARBA00001974"/>
    </source>
</evidence>
<dbReference type="PANTHER" id="PTHR43292:SF4">
    <property type="entry name" value="ACYL-COA DEHYDROGENASE FADE34"/>
    <property type="match status" value="1"/>
</dbReference>
<dbReference type="Gene3D" id="2.40.110.10">
    <property type="entry name" value="Butyryl-CoA Dehydrogenase, subunit A, domain 2"/>
    <property type="match status" value="1"/>
</dbReference>
<evidence type="ECO:0000259" key="8">
    <source>
        <dbReference type="Pfam" id="PF00441"/>
    </source>
</evidence>
<dbReference type="EMBL" id="FNTL01000004">
    <property type="protein sequence ID" value="SEE23927.1"/>
    <property type="molecule type" value="Genomic_DNA"/>
</dbReference>
<dbReference type="Pfam" id="PF02771">
    <property type="entry name" value="Acyl-CoA_dh_N"/>
    <property type="match status" value="1"/>
</dbReference>
<feature type="region of interest" description="Disordered" evidence="7">
    <location>
        <begin position="386"/>
        <end position="407"/>
    </location>
</feature>
<evidence type="ECO:0000256" key="5">
    <source>
        <dbReference type="ARBA" id="ARBA00023002"/>
    </source>
</evidence>
<evidence type="ECO:0000313" key="11">
    <source>
        <dbReference type="EMBL" id="SEE23927.1"/>
    </source>
</evidence>
<protein>
    <submittedName>
        <fullName evidence="11">Acyl-CoA dehydrogenase</fullName>
    </submittedName>
</protein>
<keyword evidence="4 6" id="KW-0274">FAD</keyword>
<dbReference type="InterPro" id="IPR037069">
    <property type="entry name" value="AcylCoA_DH/ox_N_sf"/>
</dbReference>
<evidence type="ECO:0000259" key="10">
    <source>
        <dbReference type="Pfam" id="PF02771"/>
    </source>
</evidence>
<gene>
    <name evidence="11" type="ORF">SAMN04490220_7099</name>
</gene>
<dbReference type="SUPFAM" id="SSF56645">
    <property type="entry name" value="Acyl-CoA dehydrogenase NM domain-like"/>
    <property type="match status" value="1"/>
</dbReference>
<feature type="domain" description="Acyl-CoA dehydrogenase/oxidase N-terminal" evidence="10">
    <location>
        <begin position="5"/>
        <end position="110"/>
    </location>
</feature>
<dbReference type="Gene3D" id="1.20.140.10">
    <property type="entry name" value="Butyryl-CoA Dehydrogenase, subunit A, domain 3"/>
    <property type="match status" value="1"/>
</dbReference>
<dbReference type="Proteomes" id="UP000183407">
    <property type="component" value="Unassembled WGS sequence"/>
</dbReference>
<dbReference type="RefSeq" id="WP_073359363.1">
    <property type="nucleotide sequence ID" value="NZ_FNTL01000004.1"/>
</dbReference>
<dbReference type="InterPro" id="IPR009100">
    <property type="entry name" value="AcylCoA_DH/oxidase_NM_dom_sf"/>
</dbReference>
<comment type="similarity">
    <text evidence="2 6">Belongs to the acyl-CoA dehydrogenase family.</text>
</comment>
<accession>A0A1H5H7G3</accession>
<dbReference type="InterPro" id="IPR046373">
    <property type="entry name" value="Acyl-CoA_Oxase/DH_mid-dom_sf"/>
</dbReference>
<reference evidence="12" key="1">
    <citation type="submission" date="2016-10" db="EMBL/GenBank/DDBJ databases">
        <authorList>
            <person name="Varghese N."/>
        </authorList>
    </citation>
    <scope>NUCLEOTIDE SEQUENCE [LARGE SCALE GENOMIC DNA]</scope>
    <source>
        <strain evidence="12">DSM 44719</strain>
    </source>
</reference>
<proteinExistence type="inferred from homology"/>
<dbReference type="GO" id="GO:0050660">
    <property type="term" value="F:flavin adenine dinucleotide binding"/>
    <property type="evidence" value="ECO:0007669"/>
    <property type="project" value="InterPro"/>
</dbReference>
<keyword evidence="5 6" id="KW-0560">Oxidoreductase</keyword>
<dbReference type="InterPro" id="IPR052161">
    <property type="entry name" value="Mycobact_Acyl-CoA_DH"/>
</dbReference>
<dbReference type="GO" id="GO:0016627">
    <property type="term" value="F:oxidoreductase activity, acting on the CH-CH group of donors"/>
    <property type="evidence" value="ECO:0007669"/>
    <property type="project" value="InterPro"/>
</dbReference>
<dbReference type="OrthoDB" id="5167280at2"/>
<dbReference type="FunFam" id="2.40.110.10:FF:000011">
    <property type="entry name" value="Acyl-CoA dehydrogenase FadE34"/>
    <property type="match status" value="1"/>
</dbReference>
<dbReference type="InterPro" id="IPR013786">
    <property type="entry name" value="AcylCoA_DH/ox_N"/>
</dbReference>
<evidence type="ECO:0000256" key="2">
    <source>
        <dbReference type="ARBA" id="ARBA00009347"/>
    </source>
</evidence>
<name>A0A1H5H7G3_RHOJO</name>
<dbReference type="Pfam" id="PF00441">
    <property type="entry name" value="Acyl-CoA_dh_1"/>
    <property type="match status" value="1"/>
</dbReference>
<dbReference type="GO" id="GO:0005886">
    <property type="term" value="C:plasma membrane"/>
    <property type="evidence" value="ECO:0007669"/>
    <property type="project" value="TreeGrafter"/>
</dbReference>
<evidence type="ECO:0000256" key="7">
    <source>
        <dbReference type="SAM" id="MobiDB-lite"/>
    </source>
</evidence>
<dbReference type="InterPro" id="IPR006091">
    <property type="entry name" value="Acyl-CoA_Oxase/DH_mid-dom"/>
</dbReference>
<evidence type="ECO:0000313" key="12">
    <source>
        <dbReference type="Proteomes" id="UP000183407"/>
    </source>
</evidence>
<evidence type="ECO:0000256" key="3">
    <source>
        <dbReference type="ARBA" id="ARBA00022630"/>
    </source>
</evidence>
<dbReference type="PANTHER" id="PTHR43292">
    <property type="entry name" value="ACYL-COA DEHYDROGENASE"/>
    <property type="match status" value="1"/>
</dbReference>
<dbReference type="AlphaFoldDB" id="A0A1H5H7G3"/>
<dbReference type="SUPFAM" id="SSF47203">
    <property type="entry name" value="Acyl-CoA dehydrogenase C-terminal domain-like"/>
    <property type="match status" value="1"/>
</dbReference>
<dbReference type="InterPro" id="IPR009075">
    <property type="entry name" value="AcylCo_DH/oxidase_C"/>
</dbReference>
<feature type="domain" description="Acyl-CoA dehydrogenase/oxidase C-terminal" evidence="8">
    <location>
        <begin position="220"/>
        <end position="371"/>
    </location>
</feature>
<evidence type="ECO:0000256" key="4">
    <source>
        <dbReference type="ARBA" id="ARBA00022827"/>
    </source>
</evidence>
<organism evidence="11 12">
    <name type="scientific">Rhodococcus jostii</name>
    <dbReference type="NCBI Taxonomy" id="132919"/>
    <lineage>
        <taxon>Bacteria</taxon>
        <taxon>Bacillati</taxon>
        <taxon>Actinomycetota</taxon>
        <taxon>Actinomycetes</taxon>
        <taxon>Mycobacteriales</taxon>
        <taxon>Nocardiaceae</taxon>
        <taxon>Rhodococcus</taxon>
    </lineage>
</organism>
<sequence length="407" mass="44269">MENIDEFRARARAWLHAHAPRTDITHDLAAARVFQAAQYDAGFVAITWPREHGGQELSPEHERAYLEEAEHYRLPAEPFGIGIGMCAPILRELGTASQRELNLRKILRGDDIWCQLFSEPGAGSDVASLQTRATRDDAGWVVTGQKVWTSRAHYADRGILLARTNVDVPKHQGITMFVVDMHAVGVDVRPLKDMSGGAYFNEVYFDSVRLPLDAVVGTVDDGWNAAVAMLKFERIAIGTAPRKQSNTLSASNLVKLARQHGKTAHPLLRSELVRLSIDERAAKLLGVRLDEQRKKGVDIGARGSIAKLVGAELTRRAAGLAVRLSGSAAVGWDTGDDTAAEIARSINAAPSAAIAGGTNEIQRNIIGERVLGLPREPTVDRDIAFRELRSGTHRGRSESAFQAGEGS</sequence>
<keyword evidence="3 6" id="KW-0285">Flavoprotein</keyword>
<evidence type="ECO:0000259" key="9">
    <source>
        <dbReference type="Pfam" id="PF02770"/>
    </source>
</evidence>
<feature type="domain" description="Acyl-CoA oxidase/dehydrogenase middle" evidence="9">
    <location>
        <begin position="114"/>
        <end position="208"/>
    </location>
</feature>
<comment type="cofactor">
    <cofactor evidence="1 6">
        <name>FAD</name>
        <dbReference type="ChEBI" id="CHEBI:57692"/>
    </cofactor>
</comment>
<evidence type="ECO:0000256" key="6">
    <source>
        <dbReference type="RuleBase" id="RU362125"/>
    </source>
</evidence>
<dbReference type="InterPro" id="IPR036250">
    <property type="entry name" value="AcylCo_DH-like_C"/>
</dbReference>
<dbReference type="Gene3D" id="1.10.540.10">
    <property type="entry name" value="Acyl-CoA dehydrogenase/oxidase, N-terminal domain"/>
    <property type="match status" value="1"/>
</dbReference>
<dbReference type="Pfam" id="PF02770">
    <property type="entry name" value="Acyl-CoA_dh_M"/>
    <property type="match status" value="1"/>
</dbReference>